<evidence type="ECO:0000256" key="1">
    <source>
        <dbReference type="SAM" id="Coils"/>
    </source>
</evidence>
<feature type="compositionally biased region" description="Basic and acidic residues" evidence="2">
    <location>
        <begin position="93"/>
        <end position="102"/>
    </location>
</feature>
<protein>
    <submittedName>
        <fullName evidence="4 5">PRKC apoptosis WT1 regulator protein isoform X1</fullName>
    </submittedName>
</protein>
<dbReference type="PANTHER" id="PTHR15093">
    <property type="entry name" value="PROSTATE APOPTOSIS RESPONSE PROTEIN PAR-4"/>
    <property type="match status" value="1"/>
</dbReference>
<dbReference type="GO" id="GO:0043065">
    <property type="term" value="P:positive regulation of apoptotic process"/>
    <property type="evidence" value="ECO:0000318"/>
    <property type="project" value="GO_Central"/>
</dbReference>
<name>A0A8J1KJA2_XENLA</name>
<feature type="compositionally biased region" description="Low complexity" evidence="2">
    <location>
        <begin position="29"/>
        <end position="40"/>
    </location>
</feature>
<dbReference type="RefSeq" id="XP_041416798.1">
    <property type="nucleotide sequence ID" value="XM_041560864.1"/>
</dbReference>
<dbReference type="RefSeq" id="XP_041416797.1">
    <property type="nucleotide sequence ID" value="XM_041560863.1"/>
</dbReference>
<feature type="coiled-coil region" evidence="1">
    <location>
        <begin position="193"/>
        <end position="255"/>
    </location>
</feature>
<proteinExistence type="predicted"/>
<keyword evidence="1" id="KW-0175">Coiled coil</keyword>
<dbReference type="AlphaFoldDB" id="A0A8J1KJA2"/>
<feature type="compositionally biased region" description="Polar residues" evidence="2">
    <location>
        <begin position="165"/>
        <end position="180"/>
    </location>
</feature>
<dbReference type="GeneID" id="108715057"/>
<dbReference type="InterPro" id="IPR026117">
    <property type="entry name" value="Par-4"/>
</dbReference>
<organism evidence="3 5">
    <name type="scientific">Xenopus laevis</name>
    <name type="common">African clawed frog</name>
    <dbReference type="NCBI Taxonomy" id="8355"/>
    <lineage>
        <taxon>Eukaryota</taxon>
        <taxon>Metazoa</taxon>
        <taxon>Chordata</taxon>
        <taxon>Craniata</taxon>
        <taxon>Vertebrata</taxon>
        <taxon>Euteleostomi</taxon>
        <taxon>Amphibia</taxon>
        <taxon>Batrachia</taxon>
        <taxon>Anura</taxon>
        <taxon>Pipoidea</taxon>
        <taxon>Pipidae</taxon>
        <taxon>Xenopodinae</taxon>
        <taxon>Xenopus</taxon>
        <taxon>Xenopus</taxon>
    </lineage>
</organism>
<accession>A0A8J1KJA2</accession>
<feature type="compositionally biased region" description="Basic and acidic residues" evidence="2">
    <location>
        <begin position="138"/>
        <end position="152"/>
    </location>
</feature>
<feature type="compositionally biased region" description="Basic and acidic residues" evidence="2">
    <location>
        <begin position="61"/>
        <end position="75"/>
    </location>
</feature>
<dbReference type="GO" id="GO:0005737">
    <property type="term" value="C:cytoplasm"/>
    <property type="evidence" value="ECO:0000318"/>
    <property type="project" value="GO_Central"/>
</dbReference>
<evidence type="ECO:0000313" key="3">
    <source>
        <dbReference type="Proteomes" id="UP000186698"/>
    </source>
</evidence>
<evidence type="ECO:0000313" key="5">
    <source>
        <dbReference type="RefSeq" id="XP_041416798.1"/>
    </source>
</evidence>
<sequence length="260" mass="29900">MSKDGKYSSSEQAPFMEEWKARRERMRLRSSSSSLVSSVSIDASYSHQAREQQAEPQNLHVTKEKTTETEGRRPAENTTQMCVTVDNSIHDSTASKEKEKKGSGQKKHRTQIEKRKLREKRRPTGVAYITQIEDTDESQDHVDGQDGQRSRNTEVPNQELRKSEGVSQNSFRANTCTDSPYQDVRQKMGQVLAEELQKEVTGKRQDNHNLTVQLKDKEATLTLLQMEVKTLTRKMQKAEDENKRLKDENQMLLKVMTKLS</sequence>
<dbReference type="Proteomes" id="UP000186698">
    <property type="component" value="Chromosome 4S"/>
</dbReference>
<reference evidence="4 5" key="1">
    <citation type="submission" date="2025-04" db="UniProtKB">
        <authorList>
            <consortium name="RefSeq"/>
        </authorList>
    </citation>
    <scope>IDENTIFICATION</scope>
    <source>
        <strain evidence="4 5">J_2021</strain>
        <tissue evidence="4 5">Erythrocytes</tissue>
    </source>
</reference>
<dbReference type="GO" id="GO:0005884">
    <property type="term" value="C:actin filament"/>
    <property type="evidence" value="ECO:0000318"/>
    <property type="project" value="GO_Central"/>
</dbReference>
<feature type="compositionally biased region" description="Polar residues" evidence="2">
    <location>
        <begin position="76"/>
        <end position="92"/>
    </location>
</feature>
<dbReference type="GO" id="GO:0006915">
    <property type="term" value="P:apoptotic process"/>
    <property type="evidence" value="ECO:0007669"/>
    <property type="project" value="InterPro"/>
</dbReference>
<feature type="region of interest" description="Disordered" evidence="2">
    <location>
        <begin position="21"/>
        <end position="180"/>
    </location>
</feature>
<gene>
    <name evidence="4 5" type="primary">LOC108715057</name>
</gene>
<dbReference type="OrthoDB" id="6286739at2759"/>
<dbReference type="PANTHER" id="PTHR15093:SF1">
    <property type="entry name" value="PRKC APOPTOSIS WT1 REGULATOR PROTEIN"/>
    <property type="match status" value="1"/>
</dbReference>
<keyword evidence="3" id="KW-1185">Reference proteome</keyword>
<evidence type="ECO:0000256" key="2">
    <source>
        <dbReference type="SAM" id="MobiDB-lite"/>
    </source>
</evidence>
<evidence type="ECO:0000313" key="4">
    <source>
        <dbReference type="RefSeq" id="XP_041416797.1"/>
    </source>
</evidence>